<dbReference type="Proteomes" id="UP000694843">
    <property type="component" value="Unplaced"/>
</dbReference>
<accession>A0A8B7N0T1</accession>
<dbReference type="GO" id="GO:0097272">
    <property type="term" value="P:ammonium homeostasis"/>
    <property type="evidence" value="ECO:0007669"/>
    <property type="project" value="TreeGrafter"/>
</dbReference>
<comment type="similarity">
    <text evidence="2 8">Belongs to the ammonia transporter channel (TC 1.A.11.2) family.</text>
</comment>
<dbReference type="KEGG" id="hazt:108664670"/>
<feature type="transmembrane region" description="Helical" evidence="8">
    <location>
        <begin position="343"/>
        <end position="361"/>
    </location>
</feature>
<feature type="transmembrane region" description="Helical" evidence="8">
    <location>
        <begin position="211"/>
        <end position="235"/>
    </location>
</feature>
<keyword evidence="5 8" id="KW-1133">Transmembrane helix</keyword>
<keyword evidence="4 8" id="KW-0812">Transmembrane</keyword>
<keyword evidence="3 8" id="KW-0813">Transport</keyword>
<evidence type="ECO:0000256" key="4">
    <source>
        <dbReference type="ARBA" id="ARBA00022692"/>
    </source>
</evidence>
<protein>
    <recommendedName>
        <fullName evidence="8">Ammonium transporter</fullName>
    </recommendedName>
</protein>
<evidence type="ECO:0000256" key="8">
    <source>
        <dbReference type="RuleBase" id="RU362002"/>
    </source>
</evidence>
<keyword evidence="10" id="KW-1185">Reference proteome</keyword>
<dbReference type="RefSeq" id="XP_018006824.1">
    <property type="nucleotide sequence ID" value="XM_018151335.1"/>
</dbReference>
<comment type="caution">
    <text evidence="8">Lacks conserved residue(s) required for the propagation of feature annotation.</text>
</comment>
<dbReference type="Pfam" id="PF00909">
    <property type="entry name" value="Ammonium_transp"/>
    <property type="match status" value="1"/>
</dbReference>
<feature type="transmembrane region" description="Helical" evidence="8">
    <location>
        <begin position="411"/>
        <end position="440"/>
    </location>
</feature>
<dbReference type="OrthoDB" id="534912at2759"/>
<dbReference type="PANTHER" id="PTHR11730">
    <property type="entry name" value="AMMONIUM TRANSPORTER"/>
    <property type="match status" value="1"/>
</dbReference>
<dbReference type="Gene3D" id="1.10.3430.10">
    <property type="entry name" value="Ammonium transporter AmtB like domains"/>
    <property type="match status" value="1"/>
</dbReference>
<proteinExistence type="inferred from homology"/>
<feature type="transmembrane region" description="Helical" evidence="8">
    <location>
        <begin position="373"/>
        <end position="391"/>
    </location>
</feature>
<feature type="domain" description="Ammonium transporter AmtB-like" evidence="9">
    <location>
        <begin position="66"/>
        <end position="464"/>
    </location>
</feature>
<feature type="transmembrane region" description="Helical" evidence="8">
    <location>
        <begin position="290"/>
        <end position="310"/>
    </location>
</feature>
<dbReference type="OMA" id="RANYNAY"/>
<evidence type="ECO:0000259" key="9">
    <source>
        <dbReference type="Pfam" id="PF00909"/>
    </source>
</evidence>
<keyword evidence="7 8" id="KW-0924">Ammonia transport</keyword>
<dbReference type="PANTHER" id="PTHR11730:SF58">
    <property type="entry name" value="AMMONIUM TRANSPORTER"/>
    <property type="match status" value="1"/>
</dbReference>
<evidence type="ECO:0000313" key="11">
    <source>
        <dbReference type="RefSeq" id="XP_018006824.1"/>
    </source>
</evidence>
<evidence type="ECO:0000256" key="1">
    <source>
        <dbReference type="ARBA" id="ARBA00004141"/>
    </source>
</evidence>
<evidence type="ECO:0000256" key="5">
    <source>
        <dbReference type="ARBA" id="ARBA00022989"/>
    </source>
</evidence>
<dbReference type="AlphaFoldDB" id="A0A8B7N0T1"/>
<dbReference type="FunFam" id="1.10.3430.10:FF:000008">
    <property type="entry name" value="Ammonium transporter"/>
    <property type="match status" value="1"/>
</dbReference>
<name>A0A8B7N0T1_HYAAZ</name>
<dbReference type="NCBIfam" id="TIGR00836">
    <property type="entry name" value="amt"/>
    <property type="match status" value="1"/>
</dbReference>
<reference evidence="11" key="1">
    <citation type="submission" date="2025-08" db="UniProtKB">
        <authorList>
            <consortium name="RefSeq"/>
        </authorList>
    </citation>
    <scope>IDENTIFICATION</scope>
    <source>
        <tissue evidence="11">Whole organism</tissue>
    </source>
</reference>
<evidence type="ECO:0000256" key="6">
    <source>
        <dbReference type="ARBA" id="ARBA00023136"/>
    </source>
</evidence>
<feature type="transmembrane region" description="Helical" evidence="8">
    <location>
        <begin position="255"/>
        <end position="278"/>
    </location>
</feature>
<evidence type="ECO:0000313" key="10">
    <source>
        <dbReference type="Proteomes" id="UP000694843"/>
    </source>
</evidence>
<sequence>MAYLNATGLLDKNASYFINDTHIHHNGTWTWIPSLPYLNLTGNRGGGVAHQTEPDPASSISRDDAAWVLTATFIIFTMQSGFGLLEGGCVSIKNETNIMVKNVVDVVLGGITYWMFGYGLSFGTARGSNPLFGWGSFFLNADEDTMGDVYTTFFFQLSFATTATTVVSGAVAERFNFVAYVIFSSVNTIVYCIPAGWLWSKRGFLYQMGVIDIAGSCGVHLCGGASAFLAAVMVGPRLGRYDHSDAPLPMGSPTTAILGMFMLWWGWLGFNCGSTFGIQDHKWKYAARTAVTTIQASIGGGIAGMSISWYKNRQLEIGDVVNSILGALVSNTAGCALYTTYEALLVGTVGGTIAVLTMPLIDKLHVDDPVGATSVHGLCGLWAMIAIGLFVKADNLLAMTNGRSGLLRGGGFYLLGVQLLACLVVILWSMIVTFILLKIIDKFMVPIRMSEWEELVGADFAEHGFRRRGAGITRATSVLGFQHHGHDYSTIPVQGDNPCHVSVLQRLSALHSRPGSRLSSAIAKISKRIISTNDSQNRFANKISIIDEDEIPEHFVHPFGSLGPAASRLEINRRVTSARDAPSSAGSGSRVWFDAETIP</sequence>
<dbReference type="GO" id="GO:0008519">
    <property type="term" value="F:ammonium channel activity"/>
    <property type="evidence" value="ECO:0007669"/>
    <property type="project" value="InterPro"/>
</dbReference>
<dbReference type="SUPFAM" id="SSF111352">
    <property type="entry name" value="Ammonium transporter"/>
    <property type="match status" value="1"/>
</dbReference>
<dbReference type="GO" id="GO:0005886">
    <property type="term" value="C:plasma membrane"/>
    <property type="evidence" value="ECO:0007669"/>
    <property type="project" value="UniProtKB-SubCell"/>
</dbReference>
<feature type="transmembrane region" description="Helical" evidence="8">
    <location>
        <begin position="65"/>
        <end position="85"/>
    </location>
</feature>
<evidence type="ECO:0000256" key="7">
    <source>
        <dbReference type="ARBA" id="ARBA00023177"/>
    </source>
</evidence>
<evidence type="ECO:0000256" key="3">
    <source>
        <dbReference type="ARBA" id="ARBA00022448"/>
    </source>
</evidence>
<keyword evidence="6 8" id="KW-0472">Membrane</keyword>
<comment type="subcellular location">
    <subcellularLocation>
        <location evidence="8">Cell membrane</location>
        <topology evidence="8">Multi-pass membrane protein</topology>
    </subcellularLocation>
    <subcellularLocation>
        <location evidence="1">Membrane</location>
        <topology evidence="1">Multi-pass membrane protein</topology>
    </subcellularLocation>
</comment>
<dbReference type="InterPro" id="IPR024041">
    <property type="entry name" value="NH4_transpt_AmtB-like_dom"/>
</dbReference>
<dbReference type="InterPro" id="IPR001905">
    <property type="entry name" value="Ammonium_transpt"/>
</dbReference>
<evidence type="ECO:0000256" key="2">
    <source>
        <dbReference type="ARBA" id="ARBA00005887"/>
    </source>
</evidence>
<organism evidence="10 11">
    <name type="scientific">Hyalella azteca</name>
    <name type="common">Amphipod</name>
    <dbReference type="NCBI Taxonomy" id="294128"/>
    <lineage>
        <taxon>Eukaryota</taxon>
        <taxon>Metazoa</taxon>
        <taxon>Ecdysozoa</taxon>
        <taxon>Arthropoda</taxon>
        <taxon>Crustacea</taxon>
        <taxon>Multicrustacea</taxon>
        <taxon>Malacostraca</taxon>
        <taxon>Eumalacostraca</taxon>
        <taxon>Peracarida</taxon>
        <taxon>Amphipoda</taxon>
        <taxon>Senticaudata</taxon>
        <taxon>Talitrida</taxon>
        <taxon>Talitroidea</taxon>
        <taxon>Hyalellidae</taxon>
        <taxon>Hyalella</taxon>
    </lineage>
</organism>
<dbReference type="InterPro" id="IPR029020">
    <property type="entry name" value="Ammonium/urea_transptr"/>
</dbReference>
<feature type="transmembrane region" description="Helical" evidence="8">
    <location>
        <begin position="106"/>
        <end position="125"/>
    </location>
</feature>
<feature type="transmembrane region" description="Helical" evidence="8">
    <location>
        <begin position="177"/>
        <end position="199"/>
    </location>
</feature>
<gene>
    <name evidence="11" type="primary">LOC108664670</name>
</gene>
<dbReference type="GeneID" id="108664670"/>